<dbReference type="PROSITE" id="PS00636">
    <property type="entry name" value="DNAJ_1"/>
    <property type="match status" value="1"/>
</dbReference>
<evidence type="ECO:0000256" key="6">
    <source>
        <dbReference type="SAM" id="MobiDB-lite"/>
    </source>
</evidence>
<comment type="subcellular location">
    <subcellularLocation>
        <location evidence="2">Cytoplasm</location>
    </subcellularLocation>
    <subcellularLocation>
        <location evidence="1">Nucleus</location>
    </subcellularLocation>
</comment>
<dbReference type="InterPro" id="IPR052094">
    <property type="entry name" value="Pre-mRNA-splicing_ERAD"/>
</dbReference>
<feature type="compositionally biased region" description="Basic residues" evidence="6">
    <location>
        <begin position="188"/>
        <end position="203"/>
    </location>
</feature>
<keyword evidence="9" id="KW-1185">Reference proteome</keyword>
<protein>
    <recommendedName>
        <fullName evidence="7">J domain-containing protein</fullName>
    </recommendedName>
</protein>
<feature type="compositionally biased region" description="Basic and acidic residues" evidence="6">
    <location>
        <begin position="169"/>
        <end position="187"/>
    </location>
</feature>
<evidence type="ECO:0000256" key="4">
    <source>
        <dbReference type="ARBA" id="ARBA00023186"/>
    </source>
</evidence>
<reference evidence="8 9" key="1">
    <citation type="submission" date="2024-02" db="EMBL/GenBank/DDBJ databases">
        <authorList>
            <person name="Chen Y."/>
            <person name="Shah S."/>
            <person name="Dougan E. K."/>
            <person name="Thang M."/>
            <person name="Chan C."/>
        </authorList>
    </citation>
    <scope>NUCLEOTIDE SEQUENCE [LARGE SCALE GENOMIC DNA]</scope>
</reference>
<dbReference type="PROSITE" id="PS50076">
    <property type="entry name" value="DNAJ_2"/>
    <property type="match status" value="1"/>
</dbReference>
<feature type="domain" description="J" evidence="7">
    <location>
        <begin position="9"/>
        <end position="70"/>
    </location>
</feature>
<keyword evidence="3" id="KW-0963">Cytoplasm</keyword>
<evidence type="ECO:0000256" key="5">
    <source>
        <dbReference type="ARBA" id="ARBA00023242"/>
    </source>
</evidence>
<dbReference type="Proteomes" id="UP001642484">
    <property type="component" value="Unassembled WGS sequence"/>
</dbReference>
<evidence type="ECO:0000313" key="8">
    <source>
        <dbReference type="EMBL" id="CAK8991505.1"/>
    </source>
</evidence>
<dbReference type="PANTHER" id="PTHR44313:SF1">
    <property type="entry name" value="DNAJ HOMOLOG SUBFAMILY C MEMBER 17"/>
    <property type="match status" value="1"/>
</dbReference>
<keyword evidence="4" id="KW-0143">Chaperone</keyword>
<dbReference type="InterPro" id="IPR036869">
    <property type="entry name" value="J_dom_sf"/>
</dbReference>
<evidence type="ECO:0000256" key="3">
    <source>
        <dbReference type="ARBA" id="ARBA00022490"/>
    </source>
</evidence>
<feature type="region of interest" description="Disordered" evidence="6">
    <location>
        <begin position="169"/>
        <end position="228"/>
    </location>
</feature>
<dbReference type="SUPFAM" id="SSF46565">
    <property type="entry name" value="Chaperone J-domain"/>
    <property type="match status" value="1"/>
</dbReference>
<evidence type="ECO:0000256" key="2">
    <source>
        <dbReference type="ARBA" id="ARBA00004496"/>
    </source>
</evidence>
<dbReference type="EMBL" id="CAXAMN010000936">
    <property type="protein sequence ID" value="CAK8991505.1"/>
    <property type="molecule type" value="Genomic_DNA"/>
</dbReference>
<evidence type="ECO:0000259" key="7">
    <source>
        <dbReference type="PROSITE" id="PS50076"/>
    </source>
</evidence>
<dbReference type="PRINTS" id="PR00625">
    <property type="entry name" value="JDOMAIN"/>
</dbReference>
<comment type="caution">
    <text evidence="8">The sequence shown here is derived from an EMBL/GenBank/DDBJ whole genome shotgun (WGS) entry which is preliminary data.</text>
</comment>
<proteinExistence type="predicted"/>
<dbReference type="InterPro" id="IPR001623">
    <property type="entry name" value="DnaJ_domain"/>
</dbReference>
<dbReference type="CDD" id="cd06257">
    <property type="entry name" value="DnaJ"/>
    <property type="match status" value="1"/>
</dbReference>
<gene>
    <name evidence="8" type="ORF">CCMP2556_LOCUS2483</name>
</gene>
<dbReference type="PANTHER" id="PTHR44313">
    <property type="entry name" value="DNAJ HOMOLOG SUBFAMILY C MEMBER 17"/>
    <property type="match status" value="1"/>
</dbReference>
<evidence type="ECO:0000313" key="9">
    <source>
        <dbReference type="Proteomes" id="UP001642484"/>
    </source>
</evidence>
<name>A0ABP0HRI1_9DINO</name>
<sequence>MVESDGDDTLYEILGIDEDAPLDDVVKAYRQRALAEHPDKGGDVDRFDALKKAYEVLSDQQKRQAYDEKLAKDREREELVEGGPSGGYSKQQVQAPMARVKTAPTFGSKRQGRMRTAQPGSGPYCPQEWKGMGSGQALLKMLTDDITAEEKTQKLLEQYVALPRCKERRQEWASGLRGKDKQADSKPKAKAKSKSKPTPKPRPSKPEDLAPEELAPDSGAEPRVAQTG</sequence>
<keyword evidence="5" id="KW-0539">Nucleus</keyword>
<evidence type="ECO:0000256" key="1">
    <source>
        <dbReference type="ARBA" id="ARBA00004123"/>
    </source>
</evidence>
<dbReference type="SMART" id="SM00271">
    <property type="entry name" value="DnaJ"/>
    <property type="match status" value="1"/>
</dbReference>
<feature type="region of interest" description="Disordered" evidence="6">
    <location>
        <begin position="62"/>
        <end position="129"/>
    </location>
</feature>
<accession>A0ABP0HRI1</accession>
<feature type="compositionally biased region" description="Basic and acidic residues" evidence="6">
    <location>
        <begin position="62"/>
        <end position="79"/>
    </location>
</feature>
<dbReference type="Pfam" id="PF00226">
    <property type="entry name" value="DnaJ"/>
    <property type="match status" value="1"/>
</dbReference>
<dbReference type="InterPro" id="IPR018253">
    <property type="entry name" value="DnaJ_domain_CS"/>
</dbReference>
<dbReference type="Gene3D" id="1.10.287.110">
    <property type="entry name" value="DnaJ domain"/>
    <property type="match status" value="1"/>
</dbReference>
<organism evidence="8 9">
    <name type="scientific">Durusdinium trenchii</name>
    <dbReference type="NCBI Taxonomy" id="1381693"/>
    <lineage>
        <taxon>Eukaryota</taxon>
        <taxon>Sar</taxon>
        <taxon>Alveolata</taxon>
        <taxon>Dinophyceae</taxon>
        <taxon>Suessiales</taxon>
        <taxon>Symbiodiniaceae</taxon>
        <taxon>Durusdinium</taxon>
    </lineage>
</organism>